<dbReference type="InterPro" id="IPR052350">
    <property type="entry name" value="Metallo-dep_Lactonases"/>
</dbReference>
<evidence type="ECO:0000313" key="3">
    <source>
        <dbReference type="EMBL" id="ORA08345.1"/>
    </source>
</evidence>
<evidence type="ECO:0000259" key="2">
    <source>
        <dbReference type="Pfam" id="PF04909"/>
    </source>
</evidence>
<comment type="similarity">
    <text evidence="1">Belongs to the metallo-dependent hydrolases superfamily.</text>
</comment>
<dbReference type="Gene3D" id="3.20.20.140">
    <property type="entry name" value="Metal-dependent hydrolases"/>
    <property type="match status" value="1"/>
</dbReference>
<dbReference type="PANTHER" id="PTHR43569:SF2">
    <property type="entry name" value="AMIDOHYDROLASE-RELATED DOMAIN-CONTAINING PROTEIN"/>
    <property type="match status" value="1"/>
</dbReference>
<dbReference type="OrthoDB" id="5450317at2"/>
<dbReference type="AlphaFoldDB" id="A0A1W9Z7F1"/>
<dbReference type="Proteomes" id="UP000192707">
    <property type="component" value="Unassembled WGS sequence"/>
</dbReference>
<evidence type="ECO:0000256" key="1">
    <source>
        <dbReference type="ARBA" id="ARBA00038310"/>
    </source>
</evidence>
<feature type="domain" description="Amidohydrolase-related" evidence="2">
    <location>
        <begin position="44"/>
        <end position="286"/>
    </location>
</feature>
<accession>A0A1W9Z7F1</accession>
<gene>
    <name evidence="3" type="ORF">BST14_24335</name>
</gene>
<sequence>MDIVDAQLHLGRGMVTPMLEAMDALGITSVLVDELWGGGLGEAHPTHIEPGYRLGNGAWRAAWPTAEEASIVHPDRFSYVVRIDRRDPQLESVMRFVGSTPHARAFRLQPVWTLDEVEAFANGAYWHLLEIAREVALPLFLFIPGYVELLEPYARRYPDLTFVIDHCGMEFPGIPLDRPQPKMRAAQDVGYFDQVLRMAELPNVALKWSHAQDCFGVATFPYDALRPLLRRAIEAFGADRLLWASDKSVMAGHTWSDLLDCIRNDRELSRDEREWILGGSARRILKWPLTTD</sequence>
<keyword evidence="4" id="KW-1185">Reference proteome</keyword>
<reference evidence="3 4" key="1">
    <citation type="submission" date="2016-12" db="EMBL/GenBank/DDBJ databases">
        <title>The new phylogeny of genus Mycobacterium.</title>
        <authorList>
            <person name="Tortoli E."/>
            <person name="Trovato A."/>
            <person name="Cirillo D.M."/>
        </authorList>
    </citation>
    <scope>NUCLEOTIDE SEQUENCE [LARGE SCALE GENOMIC DNA]</scope>
    <source>
        <strain evidence="3 4">DSM 45069</strain>
    </source>
</reference>
<organism evidence="3 4">
    <name type="scientific">Mycobacterium arosiense ATCC BAA-1401 = DSM 45069</name>
    <dbReference type="NCBI Taxonomy" id="1265311"/>
    <lineage>
        <taxon>Bacteria</taxon>
        <taxon>Bacillati</taxon>
        <taxon>Actinomycetota</taxon>
        <taxon>Actinomycetes</taxon>
        <taxon>Mycobacteriales</taxon>
        <taxon>Mycobacteriaceae</taxon>
        <taxon>Mycobacterium</taxon>
        <taxon>Mycobacterium avium complex (MAC)</taxon>
    </lineage>
</organism>
<dbReference type="PANTHER" id="PTHR43569">
    <property type="entry name" value="AMIDOHYDROLASE"/>
    <property type="match status" value="1"/>
</dbReference>
<dbReference type="EMBL" id="MVHG01000098">
    <property type="protein sequence ID" value="ORA08345.1"/>
    <property type="molecule type" value="Genomic_DNA"/>
</dbReference>
<dbReference type="RefSeq" id="WP_083066875.1">
    <property type="nucleotide sequence ID" value="NZ_MVHG01000098.1"/>
</dbReference>
<dbReference type="GO" id="GO:0016787">
    <property type="term" value="F:hydrolase activity"/>
    <property type="evidence" value="ECO:0007669"/>
    <property type="project" value="InterPro"/>
</dbReference>
<evidence type="ECO:0000313" key="4">
    <source>
        <dbReference type="Proteomes" id="UP000192707"/>
    </source>
</evidence>
<dbReference type="Pfam" id="PF04909">
    <property type="entry name" value="Amidohydro_2"/>
    <property type="match status" value="1"/>
</dbReference>
<protein>
    <recommendedName>
        <fullName evidence="2">Amidohydrolase-related domain-containing protein</fullName>
    </recommendedName>
</protein>
<dbReference type="SUPFAM" id="SSF51556">
    <property type="entry name" value="Metallo-dependent hydrolases"/>
    <property type="match status" value="1"/>
</dbReference>
<name>A0A1W9Z7F1_MYCAI</name>
<dbReference type="InterPro" id="IPR032466">
    <property type="entry name" value="Metal_Hydrolase"/>
</dbReference>
<proteinExistence type="inferred from homology"/>
<dbReference type="InterPro" id="IPR006680">
    <property type="entry name" value="Amidohydro-rel"/>
</dbReference>
<comment type="caution">
    <text evidence="3">The sequence shown here is derived from an EMBL/GenBank/DDBJ whole genome shotgun (WGS) entry which is preliminary data.</text>
</comment>